<sequence>MRPLVFRAAAAAATVPSTNRLSRMASSSPTHGGKPRRRAQNDGPEVRLSKRLAYLLRHGAAKEGLSLRSDGSIAVGELTKHPKLRNTTFDQIKHIVDTNDKKRFVMFEEPGPDAQPTWYIRASQGHTLEVRELPLVRITPANAPACIVHGTTRDRLPAIQRAGLSRMARNHIHFATGLAGDKGVISGMRATANAFIYIDIPKAMAAGIEFYRSENGVVLSEGLGGTGSIPPEYFDRIDSV</sequence>
<proteinExistence type="predicted"/>
<evidence type="ECO:0000313" key="1">
    <source>
        <dbReference type="EMBL" id="KAJ2803947.1"/>
    </source>
</evidence>
<organism evidence="1 2">
    <name type="scientific">Coemansia helicoidea</name>
    <dbReference type="NCBI Taxonomy" id="1286919"/>
    <lineage>
        <taxon>Eukaryota</taxon>
        <taxon>Fungi</taxon>
        <taxon>Fungi incertae sedis</taxon>
        <taxon>Zoopagomycota</taxon>
        <taxon>Kickxellomycotina</taxon>
        <taxon>Kickxellomycetes</taxon>
        <taxon>Kickxellales</taxon>
        <taxon>Kickxellaceae</taxon>
        <taxon>Coemansia</taxon>
    </lineage>
</organism>
<comment type="caution">
    <text evidence="1">The sequence shown here is derived from an EMBL/GenBank/DDBJ whole genome shotgun (WGS) entry which is preliminary data.</text>
</comment>
<dbReference type="EC" id="2.7.1.160" evidence="1"/>
<keyword evidence="2" id="KW-1185">Reference proteome</keyword>
<protein>
    <submittedName>
        <fullName evidence="1">tRNA 2'-phosphotransferase</fullName>
        <ecNumber evidence="1">2.7.1.160</ecNumber>
    </submittedName>
</protein>
<keyword evidence="1" id="KW-0808">Transferase</keyword>
<gene>
    <name evidence="1" type="primary">TPT1</name>
    <name evidence="1" type="ORF">H4R21_001835</name>
</gene>
<dbReference type="Proteomes" id="UP001140087">
    <property type="component" value="Unassembled WGS sequence"/>
</dbReference>
<name>A0ACC1LAZ9_9FUNG</name>
<accession>A0ACC1LAZ9</accession>
<reference evidence="1" key="1">
    <citation type="submission" date="2022-07" db="EMBL/GenBank/DDBJ databases">
        <title>Phylogenomic reconstructions and comparative analyses of Kickxellomycotina fungi.</title>
        <authorList>
            <person name="Reynolds N.K."/>
            <person name="Stajich J.E."/>
            <person name="Barry K."/>
            <person name="Grigoriev I.V."/>
            <person name="Crous P."/>
            <person name="Smith M.E."/>
        </authorList>
    </citation>
    <scope>NUCLEOTIDE SEQUENCE</scope>
    <source>
        <strain evidence="1">BCRC 34780</strain>
    </source>
</reference>
<evidence type="ECO:0000313" key="2">
    <source>
        <dbReference type="Proteomes" id="UP001140087"/>
    </source>
</evidence>
<dbReference type="EMBL" id="JANBUN010000416">
    <property type="protein sequence ID" value="KAJ2803947.1"/>
    <property type="molecule type" value="Genomic_DNA"/>
</dbReference>